<dbReference type="GO" id="GO:0009102">
    <property type="term" value="P:biotin biosynthetic process"/>
    <property type="evidence" value="ECO:0007669"/>
    <property type="project" value="UniProtKB-UniRule"/>
</dbReference>
<gene>
    <name evidence="8 9" type="primary">bioD</name>
    <name evidence="9" type="ORF">D9F05_10190</name>
</gene>
<comment type="catalytic activity">
    <reaction evidence="8">
        <text>(7R,8S)-7,8-diammoniononanoate + CO2 + ATP = (4R,5S)-dethiobiotin + ADP + phosphate + 3 H(+)</text>
        <dbReference type="Rhea" id="RHEA:15805"/>
        <dbReference type="ChEBI" id="CHEBI:15378"/>
        <dbReference type="ChEBI" id="CHEBI:16526"/>
        <dbReference type="ChEBI" id="CHEBI:30616"/>
        <dbReference type="ChEBI" id="CHEBI:43474"/>
        <dbReference type="ChEBI" id="CHEBI:149469"/>
        <dbReference type="ChEBI" id="CHEBI:149473"/>
        <dbReference type="ChEBI" id="CHEBI:456216"/>
        <dbReference type="EC" id="6.3.3.3"/>
    </reaction>
</comment>
<comment type="subunit">
    <text evidence="8">Homodimer.</text>
</comment>
<dbReference type="PANTHER" id="PTHR43210:SF5">
    <property type="entry name" value="DETHIOBIOTIN SYNTHETASE"/>
    <property type="match status" value="1"/>
</dbReference>
<comment type="cofactor">
    <cofactor evidence="8">
        <name>Mg(2+)</name>
        <dbReference type="ChEBI" id="CHEBI:18420"/>
    </cofactor>
</comment>
<dbReference type="CDD" id="cd03109">
    <property type="entry name" value="DTBS"/>
    <property type="match status" value="1"/>
</dbReference>
<dbReference type="NCBIfam" id="TIGR00347">
    <property type="entry name" value="bioD"/>
    <property type="match status" value="1"/>
</dbReference>
<dbReference type="GO" id="GO:0042803">
    <property type="term" value="F:protein homodimerization activity"/>
    <property type="evidence" value="ECO:0007669"/>
    <property type="project" value="UniProtKB-ARBA"/>
</dbReference>
<keyword evidence="6 8" id="KW-0067">ATP-binding</keyword>
<feature type="binding site" evidence="8">
    <location>
        <position position="55"/>
    </location>
    <ligand>
        <name>ATP</name>
        <dbReference type="ChEBI" id="CHEBI:30616"/>
    </ligand>
</feature>
<proteinExistence type="inferred from homology"/>
<dbReference type="PIRSF" id="PIRSF006755">
    <property type="entry name" value="DTB_synth"/>
    <property type="match status" value="1"/>
</dbReference>
<keyword evidence="3 8" id="KW-0479">Metal-binding</keyword>
<evidence type="ECO:0000313" key="9">
    <source>
        <dbReference type="EMBL" id="MHO04743.1"/>
    </source>
</evidence>
<feature type="binding site" evidence="8">
    <location>
        <position position="55"/>
    </location>
    <ligand>
        <name>Mg(2+)</name>
        <dbReference type="ChEBI" id="CHEBI:18420"/>
    </ligand>
</feature>
<dbReference type="PANTHER" id="PTHR43210">
    <property type="entry name" value="DETHIOBIOTIN SYNTHETASE"/>
    <property type="match status" value="1"/>
</dbReference>
<evidence type="ECO:0000256" key="8">
    <source>
        <dbReference type="HAMAP-Rule" id="MF_00336"/>
    </source>
</evidence>
<dbReference type="Gene3D" id="3.40.50.300">
    <property type="entry name" value="P-loop containing nucleotide triphosphate hydrolases"/>
    <property type="match status" value="1"/>
</dbReference>
<comment type="caution">
    <text evidence="8">Lacks conserved residue(s) required for the propagation of feature annotation.</text>
</comment>
<name>A0A3L0YC54_ECOLX</name>
<feature type="binding site" evidence="8">
    <location>
        <begin position="13"/>
        <end position="18"/>
    </location>
    <ligand>
        <name>ATP</name>
        <dbReference type="ChEBI" id="CHEBI:30616"/>
    </ligand>
</feature>
<feature type="binding site" evidence="8">
    <location>
        <begin position="177"/>
        <end position="178"/>
    </location>
    <ligand>
        <name>ATP</name>
        <dbReference type="ChEBI" id="CHEBI:30616"/>
    </ligand>
</feature>
<evidence type="ECO:0000256" key="7">
    <source>
        <dbReference type="ARBA" id="ARBA00022842"/>
    </source>
</evidence>
<dbReference type="InterPro" id="IPR027417">
    <property type="entry name" value="P-loop_NTPase"/>
</dbReference>
<dbReference type="UniPathway" id="UPA00078">
    <property type="reaction ID" value="UER00161"/>
</dbReference>
<protein>
    <recommendedName>
        <fullName evidence="8">ATP-dependent dethiobiotin synthetase BioD</fullName>
        <ecNumber evidence="8">6.3.3.3</ecNumber>
    </recommendedName>
    <alternativeName>
        <fullName evidence="8">DTB synthetase</fullName>
        <shortName evidence="8">DTBS</shortName>
    </alternativeName>
    <alternativeName>
        <fullName evidence="8">Dethiobiotin synthase</fullName>
    </alternativeName>
</protein>
<comment type="subcellular location">
    <subcellularLocation>
        <location evidence="8">Cytoplasm</location>
    </subcellularLocation>
</comment>
<dbReference type="SUPFAM" id="SSF52540">
    <property type="entry name" value="P-loop containing nucleoside triphosphate hydrolases"/>
    <property type="match status" value="1"/>
</dbReference>
<evidence type="ECO:0000256" key="3">
    <source>
        <dbReference type="ARBA" id="ARBA00022723"/>
    </source>
</evidence>
<reference evidence="9" key="1">
    <citation type="submission" date="2018-10" db="EMBL/GenBank/DDBJ databases">
        <authorList>
            <consortium name="NARMS: The National Antimicrobial Resistance Monitoring System"/>
        </authorList>
    </citation>
    <scope>NUCLEOTIDE SEQUENCE [LARGE SCALE GENOMIC DNA]</scope>
    <source>
        <strain evidence="9">CVM N17EC0388</strain>
    </source>
</reference>
<evidence type="ECO:0000256" key="1">
    <source>
        <dbReference type="ARBA" id="ARBA00022490"/>
    </source>
</evidence>
<comment type="pathway">
    <text evidence="8">Cofactor biosynthesis; biotin biosynthesis; biotin from 7,8-diaminononanoate: step 1/2.</text>
</comment>
<dbReference type="GO" id="GO:0005524">
    <property type="term" value="F:ATP binding"/>
    <property type="evidence" value="ECO:0007669"/>
    <property type="project" value="UniProtKB-UniRule"/>
</dbReference>
<feature type="binding site" evidence="8">
    <location>
        <begin position="206"/>
        <end position="208"/>
    </location>
    <ligand>
        <name>ATP</name>
        <dbReference type="ChEBI" id="CHEBI:30616"/>
    </ligand>
</feature>
<feature type="binding site" evidence="8">
    <location>
        <position position="117"/>
    </location>
    <ligand>
        <name>Mg(2+)</name>
        <dbReference type="ChEBI" id="CHEBI:18420"/>
    </ligand>
</feature>
<feature type="binding site" evidence="8">
    <location>
        <position position="17"/>
    </location>
    <ligand>
        <name>Mg(2+)</name>
        <dbReference type="ChEBI" id="CHEBI:18420"/>
    </ligand>
</feature>
<dbReference type="EC" id="6.3.3.3" evidence="8"/>
<comment type="function">
    <text evidence="8">Catalyzes a mechanistically unusual reaction, the ATP-dependent insertion of CO2 between the N7 and N8 nitrogen atoms of 7,8-diaminopelargonic acid (DAPA, also called 7,8-diammoniononanoate) to form a ureido ring.</text>
</comment>
<keyword evidence="5 8" id="KW-0093">Biotin biosynthesis</keyword>
<comment type="similarity">
    <text evidence="8">Belongs to the dethiobiotin synthetase family.</text>
</comment>
<dbReference type="InterPro" id="IPR004472">
    <property type="entry name" value="DTB_synth_BioD"/>
</dbReference>
<dbReference type="Pfam" id="PF13500">
    <property type="entry name" value="AAA_26"/>
    <property type="match status" value="1"/>
</dbReference>
<dbReference type="HAMAP" id="MF_00336">
    <property type="entry name" value="BioD"/>
    <property type="match status" value="1"/>
</dbReference>
<evidence type="ECO:0000256" key="6">
    <source>
        <dbReference type="ARBA" id="ARBA00022840"/>
    </source>
</evidence>
<evidence type="ECO:0000256" key="2">
    <source>
        <dbReference type="ARBA" id="ARBA00022598"/>
    </source>
</evidence>
<keyword evidence="4 8" id="KW-0547">Nucleotide-binding</keyword>
<keyword evidence="1 8" id="KW-0963">Cytoplasm</keyword>
<keyword evidence="2 8" id="KW-0436">Ligase</keyword>
<evidence type="ECO:0000256" key="4">
    <source>
        <dbReference type="ARBA" id="ARBA00022741"/>
    </source>
</evidence>
<dbReference type="GO" id="GO:0005829">
    <property type="term" value="C:cytosol"/>
    <property type="evidence" value="ECO:0007669"/>
    <property type="project" value="TreeGrafter"/>
</dbReference>
<accession>A0A3L0YC54</accession>
<dbReference type="GO" id="GO:0004141">
    <property type="term" value="F:dethiobiotin synthase activity"/>
    <property type="evidence" value="ECO:0007669"/>
    <property type="project" value="UniProtKB-UniRule"/>
</dbReference>
<dbReference type="FunFam" id="3.40.50.300:FF:000292">
    <property type="entry name" value="ATP-dependent dethiobiotin synthetase BioD"/>
    <property type="match status" value="1"/>
</dbReference>
<dbReference type="EMBL" id="RNRV01000014">
    <property type="protein sequence ID" value="MHO04743.1"/>
    <property type="molecule type" value="Genomic_DNA"/>
</dbReference>
<feature type="active site" evidence="8">
    <location>
        <position position="38"/>
    </location>
</feature>
<dbReference type="AlphaFoldDB" id="A0A3L0YC54"/>
<evidence type="ECO:0000256" key="5">
    <source>
        <dbReference type="ARBA" id="ARBA00022756"/>
    </source>
</evidence>
<keyword evidence="7 8" id="KW-0460">Magnesium</keyword>
<dbReference type="GO" id="GO:0000287">
    <property type="term" value="F:magnesium ion binding"/>
    <property type="evidence" value="ECO:0007669"/>
    <property type="project" value="UniProtKB-UniRule"/>
</dbReference>
<organism evidence="9">
    <name type="scientific">Escherichia coli</name>
    <dbReference type="NCBI Taxonomy" id="562"/>
    <lineage>
        <taxon>Bacteria</taxon>
        <taxon>Pseudomonadati</taxon>
        <taxon>Pseudomonadota</taxon>
        <taxon>Gammaproteobacteria</taxon>
        <taxon>Enterobacterales</taxon>
        <taxon>Enterobacteriaceae</taxon>
        <taxon>Escherichia</taxon>
    </lineage>
</organism>
<comment type="caution">
    <text evidence="9">The sequence shown here is derived from an EMBL/GenBank/DDBJ whole genome shotgun (WGS) entry which is preliminary data.</text>
</comment>
<sequence>MVKSFFITGTDTDVGKTLVARTLLLEFVAHGIQCAGYKPISAGCARTPDGLRNLDAVLLQEAANLSLPYDMVNPYAFEPPIAPHIAASEARDAITLKGLSDGLRQIEQAGAELVVVEGAGGWFLPLDRKHLLSDWVKQENMPVIMVVGAKLGCLNHALLTFAAIRNDNLPVAGWVMNRLYGSMSHYQENLDTLRGLLPAPFLGEIPFVNNPLEADLRGRLDISPLL</sequence>
<feature type="binding site" evidence="8">
    <location>
        <begin position="117"/>
        <end position="120"/>
    </location>
    <ligand>
        <name>ATP</name>
        <dbReference type="ChEBI" id="CHEBI:30616"/>
    </ligand>
</feature>